<dbReference type="InterPro" id="IPR004360">
    <property type="entry name" value="Glyas_Fos-R_dOase_dom"/>
</dbReference>
<evidence type="ECO:0000313" key="3">
    <source>
        <dbReference type="EMBL" id="CAA0093451.1"/>
    </source>
</evidence>
<keyword evidence="1" id="KW-1133">Transmembrane helix</keyword>
<feature type="domain" description="VOC" evidence="2">
    <location>
        <begin position="6"/>
        <end position="142"/>
    </location>
</feature>
<name>A0A5S9Q1J2_9GAMM</name>
<dbReference type="Pfam" id="PF00903">
    <property type="entry name" value="Glyoxalase"/>
    <property type="match status" value="1"/>
</dbReference>
<dbReference type="InterPro" id="IPR029068">
    <property type="entry name" value="Glyas_Bleomycin-R_OHBP_Dase"/>
</dbReference>
<protein>
    <recommendedName>
        <fullName evidence="2">VOC domain-containing protein</fullName>
    </recommendedName>
</protein>
<evidence type="ECO:0000313" key="6">
    <source>
        <dbReference type="Proteomes" id="UP000439591"/>
    </source>
</evidence>
<evidence type="ECO:0000313" key="4">
    <source>
        <dbReference type="EMBL" id="CAA0111373.1"/>
    </source>
</evidence>
<keyword evidence="1" id="KW-0472">Membrane</keyword>
<reference evidence="5 6" key="1">
    <citation type="submission" date="2019-11" db="EMBL/GenBank/DDBJ databases">
        <authorList>
            <person name="Holert J."/>
        </authorList>
    </citation>
    <scope>NUCLEOTIDE SEQUENCE [LARGE SCALE GENOMIC DNA]</scope>
    <source>
        <strain evidence="4">BC3_2A</strain>
        <strain evidence="3">SB11_1A</strain>
    </source>
</reference>
<keyword evidence="1" id="KW-0812">Transmembrane</keyword>
<proteinExistence type="predicted"/>
<sequence>MLQPNGIHHLALCTSDMRKTLLYFNDVLGFPLAALYWMHGVKNTVHGFLKINDSACMAFVYHPDISAEQIVGVTHPGEMSGTSTRGTMHHLAFNVDSLEELSSVREKIQAKGISCSEINAGGYPVSFDFSGPEGMLLQISCQPSAEQNVFDADAAAAVGLDKDALDALKTHKPYTRPSTPVPNPLLGADAGYHMNYPDPVYRALLTVSDELLFDATVDSVPPNEKQPFNLKRRLAGLKITLKVILSSIISSRGKA</sequence>
<dbReference type="EMBL" id="CACSIK010000001">
    <property type="protein sequence ID" value="CAA0093451.1"/>
    <property type="molecule type" value="Genomic_DNA"/>
</dbReference>
<organism evidence="4 6">
    <name type="scientific">Zhongshania aliphaticivorans</name>
    <dbReference type="NCBI Taxonomy" id="1470434"/>
    <lineage>
        <taxon>Bacteria</taxon>
        <taxon>Pseudomonadati</taxon>
        <taxon>Pseudomonadota</taxon>
        <taxon>Gammaproteobacteria</taxon>
        <taxon>Cellvibrionales</taxon>
        <taxon>Spongiibacteraceae</taxon>
        <taxon>Zhongshania</taxon>
    </lineage>
</organism>
<dbReference type="SUPFAM" id="SSF54593">
    <property type="entry name" value="Glyoxalase/Bleomycin resistance protein/Dihydroxybiphenyl dioxygenase"/>
    <property type="match status" value="1"/>
</dbReference>
<dbReference type="EMBL" id="CACSIM010000004">
    <property type="protein sequence ID" value="CAA0111373.1"/>
    <property type="molecule type" value="Genomic_DNA"/>
</dbReference>
<accession>A0A5S9Q1J2</accession>
<dbReference type="RefSeq" id="WP_159269011.1">
    <property type="nucleotide sequence ID" value="NZ_CACSIK010000001.1"/>
</dbReference>
<dbReference type="PROSITE" id="PS51819">
    <property type="entry name" value="VOC"/>
    <property type="match status" value="1"/>
</dbReference>
<evidence type="ECO:0000259" key="2">
    <source>
        <dbReference type="PROSITE" id="PS51819"/>
    </source>
</evidence>
<feature type="transmembrane region" description="Helical" evidence="1">
    <location>
        <begin position="21"/>
        <end position="39"/>
    </location>
</feature>
<dbReference type="OrthoDB" id="9795618at2"/>
<dbReference type="Gene3D" id="3.10.180.10">
    <property type="entry name" value="2,3-Dihydroxybiphenyl 1,2-Dioxygenase, domain 1"/>
    <property type="match status" value="1"/>
</dbReference>
<evidence type="ECO:0000256" key="1">
    <source>
        <dbReference type="SAM" id="Phobius"/>
    </source>
</evidence>
<dbReference type="InterPro" id="IPR037523">
    <property type="entry name" value="VOC_core"/>
</dbReference>
<dbReference type="Proteomes" id="UP000435877">
    <property type="component" value="Unassembled WGS sequence"/>
</dbReference>
<evidence type="ECO:0000313" key="5">
    <source>
        <dbReference type="Proteomes" id="UP000435877"/>
    </source>
</evidence>
<gene>
    <name evidence="3" type="ORF">IHBHHGIJ_02478</name>
    <name evidence="4" type="ORF">KFEGEMFD_02665</name>
</gene>
<dbReference type="AlphaFoldDB" id="A0A5S9Q1J2"/>
<keyword evidence="5" id="KW-1185">Reference proteome</keyword>
<dbReference type="Proteomes" id="UP000439591">
    <property type="component" value="Unassembled WGS sequence"/>
</dbReference>